<organism evidence="3 4">
    <name type="scientific">Rhizobium subbaraonis</name>
    <dbReference type="NCBI Taxonomy" id="908946"/>
    <lineage>
        <taxon>Bacteria</taxon>
        <taxon>Pseudomonadati</taxon>
        <taxon>Pseudomonadota</taxon>
        <taxon>Alphaproteobacteria</taxon>
        <taxon>Hyphomicrobiales</taxon>
        <taxon>Rhizobiaceae</taxon>
        <taxon>Rhizobium/Agrobacterium group</taxon>
        <taxon>Rhizobium</taxon>
    </lineage>
</organism>
<feature type="signal peptide" evidence="1">
    <location>
        <begin position="1"/>
        <end position="25"/>
    </location>
</feature>
<dbReference type="EMBL" id="OBQD01000002">
    <property type="protein sequence ID" value="SOC35737.1"/>
    <property type="molecule type" value="Genomic_DNA"/>
</dbReference>
<dbReference type="Pfam" id="PF25994">
    <property type="entry name" value="HH_AprE"/>
    <property type="match status" value="1"/>
</dbReference>
<keyword evidence="1" id="KW-0732">Signal</keyword>
<dbReference type="PANTHER" id="PTHR33619">
    <property type="entry name" value="POLYSACCHARIDE EXPORT PROTEIN GFCE-RELATED"/>
    <property type="match status" value="1"/>
</dbReference>
<evidence type="ECO:0000256" key="1">
    <source>
        <dbReference type="SAM" id="SignalP"/>
    </source>
</evidence>
<dbReference type="InterPro" id="IPR049712">
    <property type="entry name" value="Poly_export"/>
</dbReference>
<feature type="chain" id="PRO_5013103478" evidence="1">
    <location>
        <begin position="26"/>
        <end position="412"/>
    </location>
</feature>
<feature type="domain" description="AprE-like long alpha-helical hairpin" evidence="2">
    <location>
        <begin position="157"/>
        <end position="339"/>
    </location>
</feature>
<dbReference type="InterPro" id="IPR058781">
    <property type="entry name" value="HH_AprE-like"/>
</dbReference>
<reference evidence="3 4" key="1">
    <citation type="submission" date="2017-08" db="EMBL/GenBank/DDBJ databases">
        <authorList>
            <person name="de Groot N.N."/>
        </authorList>
    </citation>
    <scope>NUCLEOTIDE SEQUENCE [LARGE SCALE GENOMIC DNA]</scope>
    <source>
        <strain evidence="3 4">JC85</strain>
    </source>
</reference>
<evidence type="ECO:0000313" key="4">
    <source>
        <dbReference type="Proteomes" id="UP000219167"/>
    </source>
</evidence>
<protein>
    <submittedName>
        <fullName evidence="3">Protein involved in polysaccharide export with SLBB domain</fullName>
    </submittedName>
</protein>
<dbReference type="AlphaFoldDB" id="A0A285U223"/>
<sequence>MSRLSQVFCPIFLVFAVLANASSRAQDMEPLPIGEGDRVRLKVIGQPDLSDVFEIGRGGQLSLPGLGTLTGLRDLEQTRKEIGVLIDRKFGLSETAFSLTIDRLRPVIVGGNVSRPGEVAFTPGMRVAHALALAGQGRRANDDLSIELQINEGRERLISAKARLARALVKEQRLVAEMRRSQAVDLPAEAKELIGEKEAGLLFATERRTLAARLENRAIALRRIDASAQINREDISSQEAVSQSLRTQLELVQGDLKRLEPLFADGSITSSRILELRRDYVEIQGQVGQTVASLAQARARQAVLSEESAAYDLQLRLELLGEVAGVQFEILDARASIKTISSSLEAAGAELPATDMASPASCRLTLLRDTGAPTPTLMAADPLTRLQPGDLVFVGRTSTRCPTLAEVRGAVQ</sequence>
<keyword evidence="4" id="KW-1185">Reference proteome</keyword>
<name>A0A285U223_9HYPH</name>
<accession>A0A285U223</accession>
<dbReference type="Proteomes" id="UP000219167">
    <property type="component" value="Unassembled WGS sequence"/>
</dbReference>
<gene>
    <name evidence="3" type="ORF">SAMN05892877_10273</name>
</gene>
<evidence type="ECO:0000313" key="3">
    <source>
        <dbReference type="EMBL" id="SOC35737.1"/>
    </source>
</evidence>
<dbReference type="PANTHER" id="PTHR33619:SF3">
    <property type="entry name" value="POLYSACCHARIDE EXPORT PROTEIN GFCE-RELATED"/>
    <property type="match status" value="1"/>
</dbReference>
<evidence type="ECO:0000259" key="2">
    <source>
        <dbReference type="Pfam" id="PF25994"/>
    </source>
</evidence>
<dbReference type="GO" id="GO:0015159">
    <property type="term" value="F:polysaccharide transmembrane transporter activity"/>
    <property type="evidence" value="ECO:0007669"/>
    <property type="project" value="InterPro"/>
</dbReference>
<proteinExistence type="predicted"/>